<evidence type="ECO:0008006" key="15">
    <source>
        <dbReference type="Google" id="ProtNLM"/>
    </source>
</evidence>
<feature type="region of interest" description="Disordered" evidence="9">
    <location>
        <begin position="447"/>
        <end position="526"/>
    </location>
</feature>
<gene>
    <name evidence="13" type="ORF">DFJ43DRAFT_1215684</name>
</gene>
<keyword evidence="3 10" id="KW-0812">Transmembrane</keyword>
<feature type="transmembrane region" description="Helical" evidence="10">
    <location>
        <begin position="1305"/>
        <end position="1321"/>
    </location>
</feature>
<feature type="transmembrane region" description="Helical" evidence="10">
    <location>
        <begin position="1273"/>
        <end position="1293"/>
    </location>
</feature>
<feature type="domain" description="ABC transmembrane type-1" evidence="12">
    <location>
        <begin position="356"/>
        <end position="655"/>
    </location>
</feature>
<name>A0AA38J7G4_9AGAR</name>
<feature type="transmembrane region" description="Helical" evidence="10">
    <location>
        <begin position="239"/>
        <end position="259"/>
    </location>
</feature>
<dbReference type="InterPro" id="IPR017871">
    <property type="entry name" value="ABC_transporter-like_CS"/>
</dbReference>
<dbReference type="CDD" id="cd18596">
    <property type="entry name" value="ABC_6TM_VMR1_D1_like"/>
    <property type="match status" value="1"/>
</dbReference>
<feature type="compositionally biased region" description="Low complexity" evidence="9">
    <location>
        <begin position="489"/>
        <end position="501"/>
    </location>
</feature>
<dbReference type="Pfam" id="PF00005">
    <property type="entry name" value="ABC_tran"/>
    <property type="match status" value="2"/>
</dbReference>
<feature type="domain" description="ABC transmembrane type-1" evidence="12">
    <location>
        <begin position="1045"/>
        <end position="1318"/>
    </location>
</feature>
<dbReference type="GO" id="GO:0005524">
    <property type="term" value="F:ATP binding"/>
    <property type="evidence" value="ECO:0007669"/>
    <property type="project" value="UniProtKB-KW"/>
</dbReference>
<feature type="transmembrane region" description="Helical" evidence="10">
    <location>
        <begin position="103"/>
        <end position="127"/>
    </location>
</feature>
<feature type="compositionally biased region" description="Polar residues" evidence="9">
    <location>
        <begin position="478"/>
        <end position="488"/>
    </location>
</feature>
<dbReference type="CDD" id="cd18604">
    <property type="entry name" value="ABC_6TM_VMR1_D2_like"/>
    <property type="match status" value="1"/>
</dbReference>
<keyword evidence="4" id="KW-0677">Repeat</keyword>
<feature type="transmembrane region" description="Helical" evidence="10">
    <location>
        <begin position="38"/>
        <end position="58"/>
    </location>
</feature>
<dbReference type="PANTHER" id="PTHR24223">
    <property type="entry name" value="ATP-BINDING CASSETTE SUB-FAMILY C"/>
    <property type="match status" value="1"/>
</dbReference>
<dbReference type="GO" id="GO:0140359">
    <property type="term" value="F:ABC-type transporter activity"/>
    <property type="evidence" value="ECO:0007669"/>
    <property type="project" value="InterPro"/>
</dbReference>
<dbReference type="FunFam" id="1.20.1560.10:FF:000013">
    <property type="entry name" value="ABC transporter C family member 2"/>
    <property type="match status" value="1"/>
</dbReference>
<dbReference type="PROSITE" id="PS00211">
    <property type="entry name" value="ABC_TRANSPORTER_1"/>
    <property type="match status" value="1"/>
</dbReference>
<feature type="transmembrane region" description="Helical" evidence="10">
    <location>
        <begin position="574"/>
        <end position="594"/>
    </location>
</feature>
<dbReference type="InterPro" id="IPR050173">
    <property type="entry name" value="ABC_transporter_C-like"/>
</dbReference>
<evidence type="ECO:0000256" key="2">
    <source>
        <dbReference type="ARBA" id="ARBA00022448"/>
    </source>
</evidence>
<dbReference type="PANTHER" id="PTHR24223:SF356">
    <property type="entry name" value="ATP-BINDING CASSETTE TRANSPORTER ABC4"/>
    <property type="match status" value="1"/>
</dbReference>
<evidence type="ECO:0000313" key="14">
    <source>
        <dbReference type="Proteomes" id="UP001176059"/>
    </source>
</evidence>
<evidence type="ECO:0000256" key="7">
    <source>
        <dbReference type="ARBA" id="ARBA00022989"/>
    </source>
</evidence>
<evidence type="ECO:0000256" key="10">
    <source>
        <dbReference type="SAM" id="Phobius"/>
    </source>
</evidence>
<keyword evidence="14" id="KW-1185">Reference proteome</keyword>
<dbReference type="InterPro" id="IPR003439">
    <property type="entry name" value="ABC_transporter-like_ATP-bd"/>
</dbReference>
<keyword evidence="7 10" id="KW-1133">Transmembrane helix</keyword>
<proteinExistence type="predicted"/>
<feature type="transmembrane region" description="Helical" evidence="10">
    <location>
        <begin position="356"/>
        <end position="381"/>
    </location>
</feature>
<dbReference type="Gene3D" id="1.20.1560.10">
    <property type="entry name" value="ABC transporter type 1, transmembrane domain"/>
    <property type="match status" value="3"/>
</dbReference>
<evidence type="ECO:0000256" key="1">
    <source>
        <dbReference type="ARBA" id="ARBA00004141"/>
    </source>
</evidence>
<keyword evidence="8 10" id="KW-0472">Membrane</keyword>
<dbReference type="Pfam" id="PF00664">
    <property type="entry name" value="ABC_membrane"/>
    <property type="match status" value="2"/>
</dbReference>
<feature type="transmembrane region" description="Helical" evidence="10">
    <location>
        <begin position="1084"/>
        <end position="1110"/>
    </location>
</feature>
<comment type="subcellular location">
    <subcellularLocation>
        <location evidence="1">Membrane</location>
        <topology evidence="1">Multi-pass membrane protein</topology>
    </subcellularLocation>
</comment>
<accession>A0AA38J7G4</accession>
<dbReference type="EMBL" id="JANVFO010000093">
    <property type="protein sequence ID" value="KAJ3714019.1"/>
    <property type="molecule type" value="Genomic_DNA"/>
</dbReference>
<dbReference type="InterPro" id="IPR036640">
    <property type="entry name" value="ABC1_TM_sf"/>
</dbReference>
<dbReference type="FunFam" id="3.40.50.300:FF:000630">
    <property type="entry name" value="ATP-binding cassette (ABC) transporter, putative"/>
    <property type="match status" value="1"/>
</dbReference>
<protein>
    <recommendedName>
        <fullName evidence="15">P-loop containing nucleoside triphosphate hydrolase protein</fullName>
    </recommendedName>
</protein>
<feature type="transmembrane region" description="Helical" evidence="10">
    <location>
        <begin position="1039"/>
        <end position="1064"/>
    </location>
</feature>
<dbReference type="InterPro" id="IPR011527">
    <property type="entry name" value="ABC1_TM_dom"/>
</dbReference>
<evidence type="ECO:0000256" key="8">
    <source>
        <dbReference type="ARBA" id="ARBA00023136"/>
    </source>
</evidence>
<dbReference type="CDD" id="cd03244">
    <property type="entry name" value="ABCC_MRP_domain2"/>
    <property type="match status" value="1"/>
</dbReference>
<feature type="transmembrane region" description="Helical" evidence="10">
    <location>
        <begin position="172"/>
        <end position="190"/>
    </location>
</feature>
<feature type="domain" description="ABC transporter" evidence="11">
    <location>
        <begin position="1365"/>
        <end position="1612"/>
    </location>
</feature>
<dbReference type="InterPro" id="IPR003593">
    <property type="entry name" value="AAA+_ATPase"/>
</dbReference>
<dbReference type="GO" id="GO:0016887">
    <property type="term" value="F:ATP hydrolysis activity"/>
    <property type="evidence" value="ECO:0007669"/>
    <property type="project" value="InterPro"/>
</dbReference>
<evidence type="ECO:0000259" key="11">
    <source>
        <dbReference type="PROSITE" id="PS50893"/>
    </source>
</evidence>
<dbReference type="Proteomes" id="UP001176059">
    <property type="component" value="Unassembled WGS sequence"/>
</dbReference>
<sequence>MNVGALELSAPIMGSQTILDPGVFVEASVSSRAVYTNLLILPLYFSAASTLTLLFHLISNSKAARKLFGRPVTSSEEPLAELQPDSLIQELKLHVESLGGSAIYAYILARLIGTLALLGLSITTLILDEVHRAGNQSLQLPREEEDVADALGKWGKKHPKNKYGTHYAEREWLEAAMCLTFLYTSLLALISVTTKSKWSKLVIRHLNIVLLAALCVYLYRDVYPLITFTLEPKDLSEGGILWAKIGLLTILGVVIPLAIPRPYVPVDIKNPLPEPNPEQTASIFSLVTYAFLDRLVLAAYRVSHLDFKQLPPLNDHDSSEHMKSLSFKHLDVFSGAPNRHLFIGLMKIFWKDYAQLAAMILLHVFANFAAPIGLNMLLRYLEPGGEKAVVRPWFWILWLFIGPVGGTIFIQWYVFVATRTLVRTQAIITQLVFEHSLRIRVKAETPDSGKNLKISSSPEALTPDSASVHEGTVDGSETVHSVSPSEIESTTVHSSSASVSSGNGQDKKKTKKSEDDEQPTSDTNNLVGKINNLVTTDLDNIIDGRDFLFVLIYIPVQIVLCMVFLYAVLGWSCFVGLGVIIISFPLPGMIARYVQRAQEKRLKKTDARVQSVSESMNVLRMIKLFGWESKMETRIAEKRDEELIWIRRRQILEALNDISDLCDITVIMKQTIRASVIFSSMSVFDMLREQMRIIFRSINETLTAKVSLDRVSDFLKNTELLDSFSEKTVETQNYIIPADVVPDPQAIGFRNATFAWSSEHGSLTPSKRRFMLRIEGEVLFKRNCVNLIIGETGSGKTSLLMALLSEMYFIYSPNSWYNLPRDAGIAYAAQESWVQNETIRENIVFGSPFEEERYRRVLYQCGLERDISLFEAGDATEVGEKGLTLSGGQKARITLARAIYSKAEILLLDDVLAALDVHTARWIVEKCLTGDLMQGRTIILVTHNIAVTRPIAGFVVAIKEGRIESQGTVLEALGRDSVLAEEARKEQQVIDKADDRVDQELPVQEPKTDGKLIVAEEIQEGHVNWSAVKMYLTSMGGQYSWTFFLAFILAMFITEIFNAVYTWFLGYWASQYETHDPASVSVFHYIGIYCLIVAGAVVTYATGVIIYIFGTVRASRAIHKELITSIFGTTLRWLDTTPTSRVITRCTQDIRAGKCIVDGPVAMWLQAVSEISAMMILKYTAVVVITPMFFFPGVVVAFLGAVCGQVYIKAQLSVRREMSNARAPVLGHFGAAIAGLTSIRAYGVEEAFKAESLRRIDKFSRAARIYYNLNRWITIRVDVLAALLSCALATYLVYYRGQSASNTGFSLNMAVGFSSLILWWVRTVNEFEVQGNSLERIQDYISIEQEPKPKLEAVPPAYWPASGNLRVEKLSARYSLDGPRVLHDISFEIRSGERVGVVGRTGSGKSSLTLSLLRCIFTEGTVYYDGVPTDKINLDALRSNITIIPQVPELLSGTLRQNLDPFDQYDDATLNDALRAAGLFALQSEMSEGRITLDSSIASGGGNLSVGQRQILALARALVRGSKLLILDEGTLSLTNLDDSQTSSSFLFSNVCHRLPPERIEGDITLITVAHRLQTIMDADKIMVLDAGRIVEFDSPKALLKMKDGKLRSLVDQSNDREVLYSMADKAT</sequence>
<dbReference type="PROSITE" id="PS50929">
    <property type="entry name" value="ABC_TM1F"/>
    <property type="match status" value="2"/>
</dbReference>
<dbReference type="Gene3D" id="3.40.50.300">
    <property type="entry name" value="P-loop containing nucleotide triphosphate hydrolases"/>
    <property type="match status" value="2"/>
</dbReference>
<dbReference type="PROSITE" id="PS50893">
    <property type="entry name" value="ABC_TRANSPORTER_2"/>
    <property type="match status" value="2"/>
</dbReference>
<evidence type="ECO:0000313" key="13">
    <source>
        <dbReference type="EMBL" id="KAJ3714019.1"/>
    </source>
</evidence>
<dbReference type="SMART" id="SM00382">
    <property type="entry name" value="AAA"/>
    <property type="match status" value="2"/>
</dbReference>
<reference evidence="13" key="1">
    <citation type="submission" date="2022-08" db="EMBL/GenBank/DDBJ databases">
        <authorList>
            <consortium name="DOE Joint Genome Institute"/>
            <person name="Min B."/>
            <person name="Sierra-Patev S."/>
            <person name="Naranjo-Ortiz M."/>
            <person name="Looney B."/>
            <person name="Konkel Z."/>
            <person name="Slot J.C."/>
            <person name="Sakamoto Y."/>
            <person name="Steenwyk J.L."/>
            <person name="Rokas A."/>
            <person name="Carro J."/>
            <person name="Camarero S."/>
            <person name="Ferreira P."/>
            <person name="Molpeceres G."/>
            <person name="Ruiz-duenas F.J."/>
            <person name="Serrano A."/>
            <person name="Henrissat B."/>
            <person name="Drula E."/>
            <person name="Hughes K.W."/>
            <person name="Mata J.L."/>
            <person name="Ishikawa N.K."/>
            <person name="Vargas-Isla R."/>
            <person name="Ushijima S."/>
            <person name="Smith C.A."/>
            <person name="Ahrendt S."/>
            <person name="Andreopoulos W."/>
            <person name="He G."/>
            <person name="LaButti K."/>
            <person name="Lipzen A."/>
            <person name="Ng V."/>
            <person name="Riley R."/>
            <person name="Sandor L."/>
            <person name="Barry K."/>
            <person name="Martinez A.T."/>
            <person name="Xiao Y."/>
            <person name="Gibbons J.G."/>
            <person name="Terashima K."/>
            <person name="Hibbett D.S."/>
            <person name="Grigoriev I.V."/>
        </authorList>
    </citation>
    <scope>NUCLEOTIDE SEQUENCE</scope>
    <source>
        <strain evidence="13">ET3784</strain>
    </source>
</reference>
<keyword evidence="6" id="KW-0067">ATP-binding</keyword>
<dbReference type="InterPro" id="IPR027417">
    <property type="entry name" value="P-loop_NTPase"/>
</dbReference>
<evidence type="ECO:0000256" key="6">
    <source>
        <dbReference type="ARBA" id="ARBA00022840"/>
    </source>
</evidence>
<feature type="transmembrane region" description="Helical" evidence="10">
    <location>
        <begin position="547"/>
        <end position="568"/>
    </location>
</feature>
<evidence type="ECO:0000259" key="12">
    <source>
        <dbReference type="PROSITE" id="PS50929"/>
    </source>
</evidence>
<keyword evidence="5" id="KW-0547">Nucleotide-binding</keyword>
<feature type="transmembrane region" description="Helical" evidence="10">
    <location>
        <begin position="393"/>
        <end position="415"/>
    </location>
</feature>
<dbReference type="SUPFAM" id="SSF52540">
    <property type="entry name" value="P-loop containing nucleoside triphosphate hydrolases"/>
    <property type="match status" value="2"/>
</dbReference>
<dbReference type="SUPFAM" id="SSF90123">
    <property type="entry name" value="ABC transporter transmembrane region"/>
    <property type="match status" value="2"/>
</dbReference>
<evidence type="ECO:0000256" key="3">
    <source>
        <dbReference type="ARBA" id="ARBA00022692"/>
    </source>
</evidence>
<feature type="domain" description="ABC transporter" evidence="11">
    <location>
        <begin position="747"/>
        <end position="985"/>
    </location>
</feature>
<evidence type="ECO:0000256" key="4">
    <source>
        <dbReference type="ARBA" id="ARBA00022737"/>
    </source>
</evidence>
<feature type="transmembrane region" description="Helical" evidence="10">
    <location>
        <begin position="202"/>
        <end position="219"/>
    </location>
</feature>
<evidence type="ECO:0000256" key="9">
    <source>
        <dbReference type="SAM" id="MobiDB-lite"/>
    </source>
</evidence>
<dbReference type="CDD" id="cd03250">
    <property type="entry name" value="ABCC_MRP_domain1"/>
    <property type="match status" value="1"/>
</dbReference>
<evidence type="ECO:0000256" key="5">
    <source>
        <dbReference type="ARBA" id="ARBA00022741"/>
    </source>
</evidence>
<comment type="caution">
    <text evidence="13">The sequence shown here is derived from an EMBL/GenBank/DDBJ whole genome shotgun (WGS) entry which is preliminary data.</text>
</comment>
<organism evidence="13 14">
    <name type="scientific">Lentinula guzmanii</name>
    <dbReference type="NCBI Taxonomy" id="2804957"/>
    <lineage>
        <taxon>Eukaryota</taxon>
        <taxon>Fungi</taxon>
        <taxon>Dikarya</taxon>
        <taxon>Basidiomycota</taxon>
        <taxon>Agaricomycotina</taxon>
        <taxon>Agaricomycetes</taxon>
        <taxon>Agaricomycetidae</taxon>
        <taxon>Agaricales</taxon>
        <taxon>Marasmiineae</taxon>
        <taxon>Omphalotaceae</taxon>
        <taxon>Lentinula</taxon>
    </lineage>
</organism>
<keyword evidence="2" id="KW-0813">Transport</keyword>
<reference evidence="13" key="2">
    <citation type="journal article" date="2023" name="Proc. Natl. Acad. Sci. U.S.A.">
        <title>A global phylogenomic analysis of the shiitake genus Lentinula.</title>
        <authorList>
            <person name="Sierra-Patev S."/>
            <person name="Min B."/>
            <person name="Naranjo-Ortiz M."/>
            <person name="Looney B."/>
            <person name="Konkel Z."/>
            <person name="Slot J.C."/>
            <person name="Sakamoto Y."/>
            <person name="Steenwyk J.L."/>
            <person name="Rokas A."/>
            <person name="Carro J."/>
            <person name="Camarero S."/>
            <person name="Ferreira P."/>
            <person name="Molpeceres G."/>
            <person name="Ruiz-Duenas F.J."/>
            <person name="Serrano A."/>
            <person name="Henrissat B."/>
            <person name="Drula E."/>
            <person name="Hughes K.W."/>
            <person name="Mata J.L."/>
            <person name="Ishikawa N.K."/>
            <person name="Vargas-Isla R."/>
            <person name="Ushijima S."/>
            <person name="Smith C.A."/>
            <person name="Donoghue J."/>
            <person name="Ahrendt S."/>
            <person name="Andreopoulos W."/>
            <person name="He G."/>
            <person name="LaButti K."/>
            <person name="Lipzen A."/>
            <person name="Ng V."/>
            <person name="Riley R."/>
            <person name="Sandor L."/>
            <person name="Barry K."/>
            <person name="Martinez A.T."/>
            <person name="Xiao Y."/>
            <person name="Gibbons J.G."/>
            <person name="Terashima K."/>
            <person name="Grigoriev I.V."/>
            <person name="Hibbett D."/>
        </authorList>
    </citation>
    <scope>NUCLEOTIDE SEQUENCE</scope>
    <source>
        <strain evidence="13">ET3784</strain>
    </source>
</reference>
<feature type="transmembrane region" description="Helical" evidence="10">
    <location>
        <begin position="1179"/>
        <end position="1208"/>
    </location>
</feature>
<dbReference type="GO" id="GO:0016020">
    <property type="term" value="C:membrane"/>
    <property type="evidence" value="ECO:0007669"/>
    <property type="project" value="UniProtKB-SubCell"/>
</dbReference>